<gene>
    <name evidence="3" type="ORF">BTJ66_03605</name>
    <name evidence="4" type="ORF">MNY58_03785</name>
</gene>
<feature type="domain" description="Nucleoside transporter/FeoB GTPase Gate" evidence="2">
    <location>
        <begin position="141"/>
        <end position="236"/>
    </location>
</feature>
<accession>A0A2C6WQU1</accession>
<feature type="transmembrane region" description="Helical" evidence="1">
    <location>
        <begin position="12"/>
        <end position="33"/>
    </location>
</feature>
<feature type="transmembrane region" description="Helical" evidence="1">
    <location>
        <begin position="59"/>
        <end position="79"/>
    </location>
</feature>
<reference evidence="4" key="4">
    <citation type="submission" date="2022-03" db="EMBL/GenBank/DDBJ databases">
        <title>Complete Genome Sequence of Staphylococcus edaphicus strain CCM 8731.</title>
        <authorList>
            <person name="Rimmer C.O."/>
            <person name="Thomas J.C."/>
        </authorList>
    </citation>
    <scope>NUCLEOTIDE SEQUENCE</scope>
    <source>
        <strain evidence="4">CCM 8731</strain>
    </source>
</reference>
<dbReference type="RefSeq" id="WP_099089630.1">
    <property type="nucleotide sequence ID" value="NZ_CP093217.1"/>
</dbReference>
<organism evidence="3 5">
    <name type="scientific">Staphylococcus edaphicus</name>
    <dbReference type="NCBI Taxonomy" id="1955013"/>
    <lineage>
        <taxon>Bacteria</taxon>
        <taxon>Bacillati</taxon>
        <taxon>Bacillota</taxon>
        <taxon>Bacilli</taxon>
        <taxon>Bacillales</taxon>
        <taxon>Staphylococcaceae</taxon>
        <taxon>Staphylococcus</taxon>
    </lineage>
</organism>
<evidence type="ECO:0000313" key="6">
    <source>
        <dbReference type="Proteomes" id="UP001056588"/>
    </source>
</evidence>
<dbReference type="InterPro" id="IPR011642">
    <property type="entry name" value="Gate_dom"/>
</dbReference>
<feature type="transmembrane region" description="Helical" evidence="1">
    <location>
        <begin position="216"/>
        <end position="238"/>
    </location>
</feature>
<dbReference type="Pfam" id="PF07670">
    <property type="entry name" value="Gate"/>
    <property type="match status" value="1"/>
</dbReference>
<feature type="transmembrane region" description="Helical" evidence="1">
    <location>
        <begin position="138"/>
        <end position="157"/>
    </location>
</feature>
<dbReference type="AlphaFoldDB" id="A0A2C6WQU1"/>
<keyword evidence="1" id="KW-0812">Transmembrane</keyword>
<keyword evidence="6" id="KW-1185">Reference proteome</keyword>
<feature type="transmembrane region" description="Helical" evidence="1">
    <location>
        <begin position="327"/>
        <end position="354"/>
    </location>
</feature>
<evidence type="ECO:0000259" key="2">
    <source>
        <dbReference type="Pfam" id="PF07670"/>
    </source>
</evidence>
<keyword evidence="1" id="KW-0472">Membrane</keyword>
<feature type="transmembrane region" description="Helical" evidence="1">
    <location>
        <begin position="100"/>
        <end position="118"/>
    </location>
</feature>
<feature type="transmembrane region" description="Helical" evidence="1">
    <location>
        <begin position="244"/>
        <end position="262"/>
    </location>
</feature>
<evidence type="ECO:0000256" key="1">
    <source>
        <dbReference type="SAM" id="Phobius"/>
    </source>
</evidence>
<feature type="transmembrane region" description="Helical" evidence="1">
    <location>
        <begin position="398"/>
        <end position="422"/>
    </location>
</feature>
<protein>
    <submittedName>
        <fullName evidence="4">YjiH family protein</fullName>
    </submittedName>
</protein>
<dbReference type="OrthoDB" id="1633380at2"/>
<evidence type="ECO:0000313" key="3">
    <source>
        <dbReference type="EMBL" id="PHK50164.1"/>
    </source>
</evidence>
<reference evidence="5" key="2">
    <citation type="submission" date="2017-10" db="EMBL/GenBank/DDBJ databases">
        <title>Staphylococcus edaphicus sp. nov., isolated in Antarctica, harbouring mecC gene and genomic islands essential in adaptation to extreme environment.</title>
        <authorList>
            <person name="Pantucek R."/>
            <person name="Sedlacek I."/>
            <person name="Indrakova A."/>
            <person name="Vrbovska V."/>
            <person name="Maslanova I."/>
            <person name="Kovarovic V."/>
            <person name="Svec P."/>
            <person name="Kralova S."/>
            <person name="Kristofova L."/>
            <person name="Keklakova J."/>
            <person name="Petras P."/>
            <person name="Doskar J."/>
        </authorList>
    </citation>
    <scope>NUCLEOTIDE SEQUENCE [LARGE SCALE GENOMIC DNA]</scope>
    <source>
        <strain evidence="5">CCM 5085</strain>
    </source>
</reference>
<proteinExistence type="predicted"/>
<reference evidence="3" key="1">
    <citation type="journal article" date="2017" name="Appl. Environ. Microbiol.">
        <title>Staphylococcus edaphicus sp. nov., isolated in Antarctica, harbours mecC gene and genomic islands with suspected role in adaptation to extreme environment.</title>
        <authorList>
            <person name="Pantucek R."/>
            <person name="Sedlacek I."/>
            <person name="Indrakova A."/>
            <person name="Vrbovska V."/>
            <person name="Maslanova I."/>
            <person name="Kovarovic V."/>
            <person name="Svec P."/>
            <person name="Kralova S."/>
            <person name="Kristofova L."/>
            <person name="Keklakova J."/>
            <person name="Petras P."/>
            <person name="Doskar J."/>
        </authorList>
    </citation>
    <scope>NUCLEOTIDE SEQUENCE</scope>
    <source>
        <strain evidence="3">CCM 8730</strain>
    </source>
</reference>
<keyword evidence="1" id="KW-1133">Transmembrane helix</keyword>
<dbReference type="EMBL" id="CP093217">
    <property type="protein sequence ID" value="UQW82238.1"/>
    <property type="molecule type" value="Genomic_DNA"/>
</dbReference>
<sequence length="457" mass="50722">MNQYSKAQIIRGRLKFIIMSLFGIILFLIPITVTEDGEKQTTLPVAFLAGLLKDMIGNAMPLVIVIIITISGILSILCSTVFKNKLAPDGLMYNAFNVKFVWLFLRILAVVFVWITYLKIGTKVIYSADTGGLVFESLLPTLVTVFFFAALFLPLLMEYGLLELLGPVFRPIMRPLFTLPGRSTVDNLASFIGDGTVGVLITSRQYEEGFYSRREATVIATTFSVVSLTFAIVVADTVHMQNHFFYFYLTVIISCLVCAFILPRIWPLKSIKDEYAKEVSEDMRTEKLPENKTALGHGFDMATETGIKAPGFKLFFKSGFKTVIDMWFVILPVVMSVGTLATIIATYTPLFAIIGKPFVPYLELLQIPEAVQASETVLIGFADMFLPSILIEGVGNDVTLFVVGALSITQLIYLSEVGGVILGSKIPVNIFKLFIIFLIRTIIALPIISLMAHLYFN</sequence>
<name>A0A2C6WQU1_9STAP</name>
<dbReference type="EMBL" id="MRZN01000004">
    <property type="protein sequence ID" value="PHK50164.1"/>
    <property type="molecule type" value="Genomic_DNA"/>
</dbReference>
<dbReference type="Proteomes" id="UP000223828">
    <property type="component" value="Unassembled WGS sequence"/>
</dbReference>
<reference evidence="3" key="3">
    <citation type="submission" date="2017-10" db="EMBL/GenBank/DDBJ databases">
        <authorList>
            <person name="Vrbovska V."/>
            <person name="Kovarovic V."/>
            <person name="Indrakova A."/>
        </authorList>
    </citation>
    <scope>NUCLEOTIDE SEQUENCE</scope>
    <source>
        <strain evidence="3">CCM 8730</strain>
    </source>
</reference>
<evidence type="ECO:0000313" key="4">
    <source>
        <dbReference type="EMBL" id="UQW82238.1"/>
    </source>
</evidence>
<evidence type="ECO:0000313" key="5">
    <source>
        <dbReference type="Proteomes" id="UP000223828"/>
    </source>
</evidence>
<feature type="transmembrane region" description="Helical" evidence="1">
    <location>
        <begin position="434"/>
        <end position="456"/>
    </location>
</feature>
<dbReference type="Proteomes" id="UP001056588">
    <property type="component" value="Chromosome"/>
</dbReference>